<accession>A0A5K7YRF1</accession>
<dbReference type="PANTHER" id="PTHR43019">
    <property type="entry name" value="SERINE ENDOPROTEASE DEGS"/>
    <property type="match status" value="1"/>
</dbReference>
<protein>
    <recommendedName>
        <fullName evidence="2">Protein kinase domain-containing protein</fullName>
    </recommendedName>
</protein>
<evidence type="ECO:0000259" key="2">
    <source>
        <dbReference type="PROSITE" id="PS50011"/>
    </source>
</evidence>
<dbReference type="SUPFAM" id="SSF50494">
    <property type="entry name" value="Trypsin-like serine proteases"/>
    <property type="match status" value="1"/>
</dbReference>
<evidence type="ECO:0000313" key="4">
    <source>
        <dbReference type="Proteomes" id="UP000427906"/>
    </source>
</evidence>
<dbReference type="Proteomes" id="UP000427906">
    <property type="component" value="Chromosome"/>
</dbReference>
<dbReference type="Gene3D" id="2.40.10.120">
    <property type="match status" value="1"/>
</dbReference>
<evidence type="ECO:0000313" key="3">
    <source>
        <dbReference type="EMBL" id="BBO70950.1"/>
    </source>
</evidence>
<sequence length="1044" mass="116366">MKICSGCGQVVAEEINTCPACGAAVAAGRAAIDDFRILEVLHEGYSSILCKARRDGEDRPVMIRIFTRHSGVDTRLADRLKYELEKLQALPETYFVRHLAIRQSTDGLWYRISEWVDTLSWGTLLSTGRLKDSRTILHLFGQTASILDGLHRIGHIIPHLILDDILVYENDAGRLSVKIDFKLSRFLDPQLDRPGPMLARLIAMHPDIVNRRPLDHHSDIWSLGKVFVEVLCADPEITNLHDRVDALPVPPAVRTLIRLMLSEDPELRPRSMAEVAAALVQVDDRAIRAATERYEEETRGTTRALLRRVNVRLGLMAVLLAAVIAVGVRLWFHLTATGQDSETALIGYANQYAGSVAFMVVDYWLMRGDRRVYHNRAEGTAFLADDQGHLLTNRHVACPWLEDRPLMVLIGLLGQRPEQLQFDYRIHLWFEGQRAFSRLPGLAESDAVEDIYVTESAFGTQGPRRLRIAGVAPAPVKTWERLHAPLRDDFAVLEIDAVPPGLKPLPLAKGFSADDLPKLTPLITLGFPLGSRTQAETVNVSVTSGHVRRTFENMFQVDTSLHPGNSGGPFIDARGRVVGLATIVAIGWAKGPVPVATPLSDIGLILPITKAALFLDEIRAGKIKWDGEIDVSLEQRLERITDTARRREWKKARDLADRELEASRAPPLVMAAAVMHLCTGDHEGGRRLFDRVLSIDPDNNMARLMILVTDWLEERDFTDACRQSLTSLDWRSPDEFIGYLARLLAGDVNVQTAVAGGYTLAERSWLHLIAGLVEARRGRMDTARSLLETAALDADIDDWSLYLAMSQLERIQQLRMEQAADGPTGQDYRIHSEAFAPRMGQALADKDRRRAELAPLRAALQRSDNDPAAHRALLKQLRDAQPDNKDVIVAQAYYAAMDDDWETALGYSRQFLSLPGRTNAAKLSVGLLEPGILNLQGETAQARKRLEAYLQRITSPWYRALGGCLLDAGRQAEVTSRAGQSPEHLLTGHTALGLWAEGGGDAPGAIRHYREALMSYLDHRIEYDFAMARLKRLRQMAARPVSER</sequence>
<dbReference type="PANTHER" id="PTHR43019:SF62">
    <property type="entry name" value="SERINE ENDOPROTEASE DEGS"/>
    <property type="match status" value="1"/>
</dbReference>
<dbReference type="Gene3D" id="1.10.510.10">
    <property type="entry name" value="Transferase(Phosphotransferase) domain 1"/>
    <property type="match status" value="1"/>
</dbReference>
<dbReference type="KEGG" id="dalk:DSCA_48800"/>
<feature type="transmembrane region" description="Helical" evidence="1">
    <location>
        <begin position="313"/>
        <end position="332"/>
    </location>
</feature>
<dbReference type="SUPFAM" id="SSF56112">
    <property type="entry name" value="Protein kinase-like (PK-like)"/>
    <property type="match status" value="1"/>
</dbReference>
<reference evidence="3 4" key="1">
    <citation type="submission" date="2019-11" db="EMBL/GenBank/DDBJ databases">
        <title>Comparative genomics of hydrocarbon-degrading Desulfosarcina strains.</title>
        <authorList>
            <person name="Watanabe M."/>
            <person name="Kojima H."/>
            <person name="Fukui M."/>
        </authorList>
    </citation>
    <scope>NUCLEOTIDE SEQUENCE [LARGE SCALE GENOMIC DNA]</scope>
    <source>
        <strain evidence="3 4">PL12</strain>
    </source>
</reference>
<dbReference type="GO" id="GO:0004672">
    <property type="term" value="F:protein kinase activity"/>
    <property type="evidence" value="ECO:0007669"/>
    <property type="project" value="InterPro"/>
</dbReference>
<keyword evidence="4" id="KW-1185">Reference proteome</keyword>
<dbReference type="RefSeq" id="WP_155318849.1">
    <property type="nucleotide sequence ID" value="NZ_AP021874.1"/>
</dbReference>
<organism evidence="3 4">
    <name type="scientific">Desulfosarcina alkanivorans</name>
    <dbReference type="NCBI Taxonomy" id="571177"/>
    <lineage>
        <taxon>Bacteria</taxon>
        <taxon>Pseudomonadati</taxon>
        <taxon>Thermodesulfobacteriota</taxon>
        <taxon>Desulfobacteria</taxon>
        <taxon>Desulfobacterales</taxon>
        <taxon>Desulfosarcinaceae</taxon>
        <taxon>Desulfosarcina</taxon>
    </lineage>
</organism>
<proteinExistence type="predicted"/>
<dbReference type="AlphaFoldDB" id="A0A5K7YRF1"/>
<dbReference type="EMBL" id="AP021874">
    <property type="protein sequence ID" value="BBO70950.1"/>
    <property type="molecule type" value="Genomic_DNA"/>
</dbReference>
<dbReference type="InterPro" id="IPR011009">
    <property type="entry name" value="Kinase-like_dom_sf"/>
</dbReference>
<dbReference type="PRINTS" id="PR00834">
    <property type="entry name" value="PROTEASES2C"/>
</dbReference>
<gene>
    <name evidence="3" type="ORF">DSCA_48800</name>
</gene>
<dbReference type="GO" id="GO:0005524">
    <property type="term" value="F:ATP binding"/>
    <property type="evidence" value="ECO:0007669"/>
    <property type="project" value="InterPro"/>
</dbReference>
<dbReference type="InterPro" id="IPR009003">
    <property type="entry name" value="Peptidase_S1_PA"/>
</dbReference>
<dbReference type="InterPro" id="IPR001940">
    <property type="entry name" value="Peptidase_S1C"/>
</dbReference>
<dbReference type="OrthoDB" id="8581982at2"/>
<dbReference type="SUPFAM" id="SSF48452">
    <property type="entry name" value="TPR-like"/>
    <property type="match status" value="2"/>
</dbReference>
<dbReference type="InterPro" id="IPR000719">
    <property type="entry name" value="Prot_kinase_dom"/>
</dbReference>
<evidence type="ECO:0000256" key="1">
    <source>
        <dbReference type="SAM" id="Phobius"/>
    </source>
</evidence>
<keyword evidence="1" id="KW-0472">Membrane</keyword>
<dbReference type="PROSITE" id="PS50011">
    <property type="entry name" value="PROTEIN_KINASE_DOM"/>
    <property type="match status" value="1"/>
</dbReference>
<dbReference type="Pfam" id="PF13365">
    <property type="entry name" value="Trypsin_2"/>
    <property type="match status" value="1"/>
</dbReference>
<keyword evidence="1" id="KW-0812">Transmembrane</keyword>
<keyword evidence="1" id="KW-1133">Transmembrane helix</keyword>
<feature type="domain" description="Protein kinase" evidence="2">
    <location>
        <begin position="35"/>
        <end position="280"/>
    </location>
</feature>
<dbReference type="GO" id="GO:0006508">
    <property type="term" value="P:proteolysis"/>
    <property type="evidence" value="ECO:0007669"/>
    <property type="project" value="InterPro"/>
</dbReference>
<name>A0A5K7YRF1_9BACT</name>
<dbReference type="InterPro" id="IPR011990">
    <property type="entry name" value="TPR-like_helical_dom_sf"/>
</dbReference>
<dbReference type="GO" id="GO:0004252">
    <property type="term" value="F:serine-type endopeptidase activity"/>
    <property type="evidence" value="ECO:0007669"/>
    <property type="project" value="InterPro"/>
</dbReference>
<dbReference type="SMART" id="SM00220">
    <property type="entry name" value="S_TKc"/>
    <property type="match status" value="1"/>
</dbReference>
<dbReference type="Gene3D" id="1.25.40.10">
    <property type="entry name" value="Tetratricopeptide repeat domain"/>
    <property type="match status" value="1"/>
</dbReference>
<feature type="transmembrane region" description="Helical" evidence="1">
    <location>
        <begin position="344"/>
        <end position="366"/>
    </location>
</feature>